<comment type="caution">
    <text evidence="4">The sequence shown here is derived from an EMBL/GenBank/DDBJ whole genome shotgun (WGS) entry which is preliminary data.</text>
</comment>
<keyword evidence="2" id="KW-0378">Hydrolase</keyword>
<evidence type="ECO:0000313" key="4">
    <source>
        <dbReference type="EMBL" id="KJH69883.1"/>
    </source>
</evidence>
<dbReference type="OrthoDB" id="8442777at2"/>
<name>A0A0D8ZM29_9CYAN</name>
<dbReference type="AlphaFoldDB" id="A0A0D8ZM29"/>
<dbReference type="PANTHER" id="PTHR38764">
    <property type="entry name" value="ACYL CARRIER PROTEIN PHOSPHODIESTERASE"/>
    <property type="match status" value="1"/>
</dbReference>
<sequence length="199" mass="22903">MNYLAHLFLAKDTPESLIGNLLGDFAKGSVKFLYTEEIRKGIELHRSVDTYTDSHPIFRASKRLIAQPRRKFSGILVDVFYDHFLARHWSEYSDVALEAFSSHVYKILVDNQAILPTSLLQIIPMMKAYDLLASYQEIGGIDNALRRIATRIRWQNNLADGIEDLIANYQQLEADFCAFFPELIDYAQTYCYQADRPLA</sequence>
<dbReference type="GO" id="GO:0008770">
    <property type="term" value="F:[acyl-carrier-protein] phosphodiesterase activity"/>
    <property type="evidence" value="ECO:0007669"/>
    <property type="project" value="InterPro"/>
</dbReference>
<dbReference type="PIRSF" id="PIRSF011489">
    <property type="entry name" value="DUF479"/>
    <property type="match status" value="1"/>
</dbReference>
<dbReference type="PATRIC" id="fig|1618023.3.peg.2571"/>
<reference evidence="4 5" key="1">
    <citation type="submission" date="2015-02" db="EMBL/GenBank/DDBJ databases">
        <title>Draft genome of a novel marine cyanobacterium (Chroococcales) isolated from South Atlantic Ocean.</title>
        <authorList>
            <person name="Rigonato J."/>
            <person name="Alvarenga D.O."/>
            <person name="Branco L.H."/>
            <person name="Varani A.M."/>
            <person name="Brandini F.P."/>
            <person name="Fiore M.F."/>
        </authorList>
    </citation>
    <scope>NUCLEOTIDE SEQUENCE [LARGE SCALE GENOMIC DNA]</scope>
    <source>
        <strain evidence="4 5">CENA595</strain>
    </source>
</reference>
<evidence type="ECO:0000256" key="2">
    <source>
        <dbReference type="ARBA" id="ARBA00022801"/>
    </source>
</evidence>
<keyword evidence="5" id="KW-1185">Reference proteome</keyword>
<dbReference type="STRING" id="1618023.UH38_21345"/>
<evidence type="ECO:0000313" key="5">
    <source>
        <dbReference type="Proteomes" id="UP000032452"/>
    </source>
</evidence>
<dbReference type="EMBL" id="JYON01000032">
    <property type="protein sequence ID" value="KJH69883.1"/>
    <property type="molecule type" value="Genomic_DNA"/>
</dbReference>
<gene>
    <name evidence="4" type="ORF">UH38_21345</name>
</gene>
<evidence type="ECO:0000256" key="1">
    <source>
        <dbReference type="ARBA" id="ARBA00022516"/>
    </source>
</evidence>
<evidence type="ECO:0000256" key="3">
    <source>
        <dbReference type="ARBA" id="ARBA00023098"/>
    </source>
</evidence>
<dbReference type="InterPro" id="IPR007431">
    <property type="entry name" value="ACP_PD"/>
</dbReference>
<proteinExistence type="predicted"/>
<keyword evidence="1" id="KW-0444">Lipid biosynthesis</keyword>
<dbReference type="Proteomes" id="UP000032452">
    <property type="component" value="Unassembled WGS sequence"/>
</dbReference>
<organism evidence="4 5">
    <name type="scientific">Aliterella atlantica CENA595</name>
    <dbReference type="NCBI Taxonomy" id="1618023"/>
    <lineage>
        <taxon>Bacteria</taxon>
        <taxon>Bacillati</taxon>
        <taxon>Cyanobacteriota</taxon>
        <taxon>Cyanophyceae</taxon>
        <taxon>Chroococcidiopsidales</taxon>
        <taxon>Aliterellaceae</taxon>
        <taxon>Aliterella</taxon>
    </lineage>
</organism>
<dbReference type="PANTHER" id="PTHR38764:SF1">
    <property type="entry name" value="ACYL CARRIER PROTEIN PHOSPHODIESTERASE"/>
    <property type="match status" value="1"/>
</dbReference>
<protein>
    <submittedName>
        <fullName evidence="4">ACP phosphodiesterase</fullName>
    </submittedName>
</protein>
<dbReference type="Pfam" id="PF04336">
    <property type="entry name" value="ACP_PD"/>
    <property type="match status" value="1"/>
</dbReference>
<keyword evidence="3" id="KW-0443">Lipid metabolism</keyword>
<dbReference type="GO" id="GO:0006633">
    <property type="term" value="P:fatty acid biosynthetic process"/>
    <property type="evidence" value="ECO:0007669"/>
    <property type="project" value="InterPro"/>
</dbReference>
<dbReference type="RefSeq" id="WP_045056720.1">
    <property type="nucleotide sequence ID" value="NZ_CAWMDP010000029.1"/>
</dbReference>
<accession>A0A0D8ZM29</accession>